<dbReference type="EMBL" id="BOON01000005">
    <property type="protein sequence ID" value="GII21074.1"/>
    <property type="molecule type" value="Genomic_DNA"/>
</dbReference>
<feature type="active site" evidence="1">
    <location>
        <position position="236"/>
    </location>
</feature>
<dbReference type="GO" id="GO:0004252">
    <property type="term" value="F:serine-type endopeptidase activity"/>
    <property type="evidence" value="ECO:0007669"/>
    <property type="project" value="UniProtKB-UniRule"/>
</dbReference>
<gene>
    <name evidence="4" type="ORF">Pme01_06710</name>
</gene>
<dbReference type="Gene3D" id="3.30.230.10">
    <property type="match status" value="1"/>
</dbReference>
<dbReference type="Gene3D" id="2.30.42.10">
    <property type="match status" value="1"/>
</dbReference>
<dbReference type="SMART" id="SM00228">
    <property type="entry name" value="PDZ"/>
    <property type="match status" value="1"/>
</dbReference>
<evidence type="ECO:0000256" key="1">
    <source>
        <dbReference type="PROSITE-ProRule" id="PRU01122"/>
    </source>
</evidence>
<evidence type="ECO:0000313" key="5">
    <source>
        <dbReference type="Proteomes" id="UP000599074"/>
    </source>
</evidence>
<comment type="similarity">
    <text evidence="1">Belongs to the peptidase S16 family.</text>
</comment>
<dbReference type="SUPFAM" id="SSF54211">
    <property type="entry name" value="Ribosomal protein S5 domain 2-like"/>
    <property type="match status" value="1"/>
</dbReference>
<comment type="caution">
    <text evidence="4">The sequence shown here is derived from an EMBL/GenBank/DDBJ whole genome shotgun (WGS) entry which is preliminary data.</text>
</comment>
<evidence type="ECO:0000313" key="4">
    <source>
        <dbReference type="EMBL" id="GII21074.1"/>
    </source>
</evidence>
<dbReference type="GO" id="GO:0004176">
    <property type="term" value="F:ATP-dependent peptidase activity"/>
    <property type="evidence" value="ECO:0007669"/>
    <property type="project" value="UniProtKB-UniRule"/>
</dbReference>
<dbReference type="Pfam" id="PF05362">
    <property type="entry name" value="Lon_C"/>
    <property type="match status" value="1"/>
</dbReference>
<dbReference type="Proteomes" id="UP000599074">
    <property type="component" value="Unassembled WGS sequence"/>
</dbReference>
<dbReference type="GO" id="GO:0006508">
    <property type="term" value="P:proteolysis"/>
    <property type="evidence" value="ECO:0007669"/>
    <property type="project" value="UniProtKB-KW"/>
</dbReference>
<keyword evidence="1" id="KW-0645">Protease</keyword>
<comment type="catalytic activity">
    <reaction evidence="1">
        <text>Hydrolysis of proteins in presence of ATP.</text>
        <dbReference type="EC" id="3.4.21.53"/>
    </reaction>
</comment>
<organism evidence="4 5">
    <name type="scientific">Planosporangium mesophilum</name>
    <dbReference type="NCBI Taxonomy" id="689768"/>
    <lineage>
        <taxon>Bacteria</taxon>
        <taxon>Bacillati</taxon>
        <taxon>Actinomycetota</taxon>
        <taxon>Actinomycetes</taxon>
        <taxon>Micromonosporales</taxon>
        <taxon>Micromonosporaceae</taxon>
        <taxon>Planosporangium</taxon>
    </lineage>
</organism>
<dbReference type="InterPro" id="IPR036034">
    <property type="entry name" value="PDZ_sf"/>
</dbReference>
<dbReference type="InterPro" id="IPR001478">
    <property type="entry name" value="PDZ"/>
</dbReference>
<dbReference type="AlphaFoldDB" id="A0A8J3TA55"/>
<evidence type="ECO:0000259" key="3">
    <source>
        <dbReference type="PROSITE" id="PS51786"/>
    </source>
</evidence>
<name>A0A8J3TA55_9ACTN</name>
<dbReference type="EC" id="3.4.21.53" evidence="1"/>
<dbReference type="PROSITE" id="PS51786">
    <property type="entry name" value="LON_PROTEOLYTIC"/>
    <property type="match status" value="1"/>
</dbReference>
<feature type="active site" evidence="1">
    <location>
        <position position="281"/>
    </location>
</feature>
<dbReference type="GO" id="GO:0005524">
    <property type="term" value="F:ATP binding"/>
    <property type="evidence" value="ECO:0007669"/>
    <property type="project" value="InterPro"/>
</dbReference>
<accession>A0A8J3TA55</accession>
<dbReference type="PROSITE" id="PS50106">
    <property type="entry name" value="PDZ"/>
    <property type="match status" value="1"/>
</dbReference>
<keyword evidence="5" id="KW-1185">Reference proteome</keyword>
<feature type="domain" description="Lon proteolytic" evidence="3">
    <location>
        <begin position="232"/>
        <end position="329"/>
    </location>
</feature>
<proteinExistence type="inferred from homology"/>
<reference evidence="4" key="1">
    <citation type="submission" date="2021-01" db="EMBL/GenBank/DDBJ databases">
        <title>Whole genome shotgun sequence of Planosporangium mesophilum NBRC 109066.</title>
        <authorList>
            <person name="Komaki H."/>
            <person name="Tamura T."/>
        </authorList>
    </citation>
    <scope>NUCLEOTIDE SEQUENCE</scope>
    <source>
        <strain evidence="4">NBRC 109066</strain>
    </source>
</reference>
<sequence>MRRRGATVLFGGVLLALLLWQAFFAIRVPYVALGPGPTVNTLGQADKHDVISVTGAPVSTSAGQLRLVTVSVTTDLTLFDAVRGWLQHDYAVVPRELVYPPDQTQQQVDQQNAQDFKDSQTSAETAALTKLGYPVQVTVREVKAGTPADGILKQGDVITAVDGTPVATPAKLTEAIKSKPAGTPRTFAYTRGGAAATATIVPRPEDGNPRIGVTVEPKQPHPFQLKIDLDKIGGPSAGLMFTLGIIDKLDPADLTGGQVVAGTGTIDDEGKVGPIGGIPQKLVAAKRDGAKVFLTPAANCAEASANAVPGLPLAKVATLDDALAALQAVRDHRQPALCTP</sequence>
<feature type="domain" description="PDZ" evidence="2">
    <location>
        <begin position="131"/>
        <end position="166"/>
    </location>
</feature>
<dbReference type="SUPFAM" id="SSF50156">
    <property type="entry name" value="PDZ domain-like"/>
    <property type="match status" value="1"/>
</dbReference>
<dbReference type="InterPro" id="IPR014721">
    <property type="entry name" value="Ribsml_uS5_D2-typ_fold_subgr"/>
</dbReference>
<protein>
    <recommendedName>
        <fullName evidence="1">endopeptidase La</fullName>
        <ecNumber evidence="1">3.4.21.53</ecNumber>
    </recommendedName>
</protein>
<keyword evidence="1" id="KW-0378">Hydrolase</keyword>
<dbReference type="InterPro" id="IPR008269">
    <property type="entry name" value="Lon_proteolytic"/>
</dbReference>
<keyword evidence="1" id="KW-0720">Serine protease</keyword>
<dbReference type="GO" id="GO:0030163">
    <property type="term" value="P:protein catabolic process"/>
    <property type="evidence" value="ECO:0007669"/>
    <property type="project" value="InterPro"/>
</dbReference>
<dbReference type="PANTHER" id="PTHR10046">
    <property type="entry name" value="ATP DEPENDENT LON PROTEASE FAMILY MEMBER"/>
    <property type="match status" value="1"/>
</dbReference>
<dbReference type="InterPro" id="IPR020568">
    <property type="entry name" value="Ribosomal_Su5_D2-typ_SF"/>
</dbReference>
<dbReference type="Pfam" id="PF13180">
    <property type="entry name" value="PDZ_2"/>
    <property type="match status" value="1"/>
</dbReference>
<dbReference type="InterPro" id="IPR027065">
    <property type="entry name" value="Lon_Prtase"/>
</dbReference>
<dbReference type="RefSeq" id="WP_168112712.1">
    <property type="nucleotide sequence ID" value="NZ_BOON01000005.1"/>
</dbReference>
<evidence type="ECO:0000259" key="2">
    <source>
        <dbReference type="PROSITE" id="PS50106"/>
    </source>
</evidence>